<evidence type="ECO:0000256" key="2">
    <source>
        <dbReference type="ARBA" id="ARBA00023015"/>
    </source>
</evidence>
<dbReference type="PROSITE" id="PS50888">
    <property type="entry name" value="BHLH"/>
    <property type="match status" value="1"/>
</dbReference>
<dbReference type="PANTHER" id="PTHR16223">
    <property type="entry name" value="TRANSCRIPTION FACTOR BHLH83-RELATED"/>
    <property type="match status" value="1"/>
</dbReference>
<evidence type="ECO:0000313" key="9">
    <source>
        <dbReference type="Proteomes" id="UP000030748"/>
    </source>
</evidence>
<dbReference type="GO" id="GO:0000978">
    <property type="term" value="F:RNA polymerase II cis-regulatory region sequence-specific DNA binding"/>
    <property type="evidence" value="ECO:0000318"/>
    <property type="project" value="GO_Central"/>
</dbReference>
<evidence type="ECO:0000256" key="4">
    <source>
        <dbReference type="ARBA" id="ARBA00023163"/>
    </source>
</evidence>
<dbReference type="SUPFAM" id="SSF47459">
    <property type="entry name" value="HLH, helix-loop-helix DNA-binding domain"/>
    <property type="match status" value="1"/>
</dbReference>
<protein>
    <recommendedName>
        <fullName evidence="7">BHLH domain-containing protein</fullName>
    </recommendedName>
</protein>
<dbReference type="GO" id="GO:0006357">
    <property type="term" value="P:regulation of transcription by RNA polymerase II"/>
    <property type="evidence" value="ECO:0000318"/>
    <property type="project" value="GO_Central"/>
</dbReference>
<dbReference type="AlphaFoldDB" id="A0A022RSG4"/>
<dbReference type="GO" id="GO:0000981">
    <property type="term" value="F:DNA-binding transcription factor activity, RNA polymerase II-specific"/>
    <property type="evidence" value="ECO:0000318"/>
    <property type="project" value="GO_Central"/>
</dbReference>
<feature type="non-terminal residue" evidence="8">
    <location>
        <position position="181"/>
    </location>
</feature>
<sequence>LLCGDEIITGLETDSCFGFGSSSIFSSDNRIVNTPKMLCFGDYENVKETGRVPGPACMVADPTSLSSTKIISSLPNSTKKRNGSGILNSGGPTGSRRNSKKSKPENSITGGHAKVVKKEKLGERIAALQQLVSPFGKTDTASVLHEALGYIRFLHDQVQVLCSPYLQRPIRAIRFVVFIQY</sequence>
<dbReference type="PANTHER" id="PTHR16223:SF335">
    <property type="entry name" value="TRANSCRIPTION FACTOR BHLH113"/>
    <property type="match status" value="1"/>
</dbReference>
<dbReference type="InterPro" id="IPR036638">
    <property type="entry name" value="HLH_DNA-bd_sf"/>
</dbReference>
<keyword evidence="5" id="KW-0539">Nucleus</keyword>
<keyword evidence="9" id="KW-1185">Reference proteome</keyword>
<accession>A0A022RSG4</accession>
<dbReference type="CDD" id="cd11393">
    <property type="entry name" value="bHLH_AtbHLH_like"/>
    <property type="match status" value="1"/>
</dbReference>
<feature type="domain" description="BHLH" evidence="7">
    <location>
        <begin position="105"/>
        <end position="154"/>
    </location>
</feature>
<feature type="non-terminal residue" evidence="8">
    <location>
        <position position="1"/>
    </location>
</feature>
<name>A0A022RSG4_ERYGU</name>
<feature type="region of interest" description="Disordered" evidence="6">
    <location>
        <begin position="70"/>
        <end position="112"/>
    </location>
</feature>
<dbReference type="Gene3D" id="4.10.280.10">
    <property type="entry name" value="Helix-loop-helix DNA-binding domain"/>
    <property type="match status" value="1"/>
</dbReference>
<keyword evidence="4" id="KW-0804">Transcription</keyword>
<keyword evidence="3" id="KW-0238">DNA-binding</keyword>
<gene>
    <name evidence="8" type="ORF">MIMGU_mgv1a0242281mg</name>
</gene>
<dbReference type="GO" id="GO:0046983">
    <property type="term" value="F:protein dimerization activity"/>
    <property type="evidence" value="ECO:0007669"/>
    <property type="project" value="InterPro"/>
</dbReference>
<evidence type="ECO:0000256" key="6">
    <source>
        <dbReference type="SAM" id="MobiDB-lite"/>
    </source>
</evidence>
<organism evidence="8 9">
    <name type="scientific">Erythranthe guttata</name>
    <name type="common">Yellow monkey flower</name>
    <name type="synonym">Mimulus guttatus</name>
    <dbReference type="NCBI Taxonomy" id="4155"/>
    <lineage>
        <taxon>Eukaryota</taxon>
        <taxon>Viridiplantae</taxon>
        <taxon>Streptophyta</taxon>
        <taxon>Embryophyta</taxon>
        <taxon>Tracheophyta</taxon>
        <taxon>Spermatophyta</taxon>
        <taxon>Magnoliopsida</taxon>
        <taxon>eudicotyledons</taxon>
        <taxon>Gunneridae</taxon>
        <taxon>Pentapetalae</taxon>
        <taxon>asterids</taxon>
        <taxon>lamiids</taxon>
        <taxon>Lamiales</taxon>
        <taxon>Phrymaceae</taxon>
        <taxon>Erythranthe</taxon>
    </lineage>
</organism>
<keyword evidence="2" id="KW-0805">Transcription regulation</keyword>
<evidence type="ECO:0000259" key="7">
    <source>
        <dbReference type="PROSITE" id="PS50888"/>
    </source>
</evidence>
<dbReference type="InterPro" id="IPR045239">
    <property type="entry name" value="bHLH95_bHLH"/>
</dbReference>
<dbReference type="InterPro" id="IPR011598">
    <property type="entry name" value="bHLH_dom"/>
</dbReference>
<reference evidence="8 9" key="1">
    <citation type="journal article" date="2013" name="Proc. Natl. Acad. Sci. U.S.A.">
        <title>Fine-scale variation in meiotic recombination in Mimulus inferred from population shotgun sequencing.</title>
        <authorList>
            <person name="Hellsten U."/>
            <person name="Wright K.M."/>
            <person name="Jenkins J."/>
            <person name="Shu S."/>
            <person name="Yuan Y."/>
            <person name="Wessler S.R."/>
            <person name="Schmutz J."/>
            <person name="Willis J.H."/>
            <person name="Rokhsar D.S."/>
        </authorList>
    </citation>
    <scope>NUCLEOTIDE SEQUENCE [LARGE SCALE GENOMIC DNA]</scope>
    <source>
        <strain evidence="9">cv. DUN x IM62</strain>
    </source>
</reference>
<dbReference type="GO" id="GO:0005634">
    <property type="term" value="C:nucleus"/>
    <property type="evidence" value="ECO:0000318"/>
    <property type="project" value="GO_Central"/>
</dbReference>
<evidence type="ECO:0000256" key="5">
    <source>
        <dbReference type="ARBA" id="ARBA00023242"/>
    </source>
</evidence>
<evidence type="ECO:0000313" key="8">
    <source>
        <dbReference type="EMBL" id="EYU42718.1"/>
    </source>
</evidence>
<dbReference type="STRING" id="4155.A0A022RSG4"/>
<dbReference type="eggNOG" id="ENOG502RXFS">
    <property type="taxonomic scope" value="Eukaryota"/>
</dbReference>
<dbReference type="EMBL" id="KI630277">
    <property type="protein sequence ID" value="EYU42718.1"/>
    <property type="molecule type" value="Genomic_DNA"/>
</dbReference>
<dbReference type="InterPro" id="IPR045843">
    <property type="entry name" value="IND-like"/>
</dbReference>
<comment type="subcellular location">
    <subcellularLocation>
        <location evidence="1">Nucleus</location>
    </subcellularLocation>
</comment>
<proteinExistence type="predicted"/>
<evidence type="ECO:0000256" key="3">
    <source>
        <dbReference type="ARBA" id="ARBA00023125"/>
    </source>
</evidence>
<dbReference type="Proteomes" id="UP000030748">
    <property type="component" value="Unassembled WGS sequence"/>
</dbReference>
<evidence type="ECO:0000256" key="1">
    <source>
        <dbReference type="ARBA" id="ARBA00004123"/>
    </source>
</evidence>